<dbReference type="EMBL" id="CM011693">
    <property type="protein sequence ID" value="TMS05057.1"/>
    <property type="molecule type" value="Genomic_DNA"/>
</dbReference>
<dbReference type="Proteomes" id="UP000793456">
    <property type="component" value="Chromosome XX"/>
</dbReference>
<protein>
    <submittedName>
        <fullName evidence="1">Uncharacterized protein</fullName>
    </submittedName>
</protein>
<keyword evidence="2" id="KW-1185">Reference proteome</keyword>
<sequence length="336" mass="37736">MRQQKVIAKTWPSIIVGVFSDRRCMPHCWSHTQTHSGAPSPQFNNGAFTQMQSNRVVDALPVVVKVTAALHFFASDELKFRWSAHNFNCDLLRSARALCYSDCCIDKLPEIFPDQCKLQTSTDGKLFTALETTLYSSQQYTTHLDVHHKFSTSHYKLEPKLPPKMRLTLHTVICCCVFTTVLPLVKGATGELNTSLKKRFKVWLQSRMKRDLDNSLGTSSEQCSDIHVGPQQDGSSITDSPPSSFGLNVRSRRSTSSKSSGCALVTCIYHDLVHRLHQVNSEVEKPTAPEIKISPKGYGRKRRSVQDVMQLALQTGRRSTEAGQRLCRHKSTRTVA</sequence>
<reference evidence="1" key="1">
    <citation type="submission" date="2018-11" db="EMBL/GenBank/DDBJ databases">
        <title>The sequence and de novo assembly of Larimichthys crocea genome using PacBio and Hi-C technologies.</title>
        <authorList>
            <person name="Xu P."/>
            <person name="Chen B."/>
            <person name="Zhou Z."/>
            <person name="Ke Q."/>
            <person name="Wu Y."/>
            <person name="Bai H."/>
            <person name="Pu F."/>
        </authorList>
    </citation>
    <scope>NUCLEOTIDE SEQUENCE</scope>
    <source>
        <tissue evidence="1">Muscle</tissue>
    </source>
</reference>
<comment type="caution">
    <text evidence="1">The sequence shown here is derived from an EMBL/GenBank/DDBJ whole genome shotgun (WGS) entry which is preliminary data.</text>
</comment>
<accession>A0ACD3QDE9</accession>
<evidence type="ECO:0000313" key="1">
    <source>
        <dbReference type="EMBL" id="TMS05057.1"/>
    </source>
</evidence>
<proteinExistence type="predicted"/>
<gene>
    <name evidence="1" type="ORF">E3U43_004307</name>
</gene>
<evidence type="ECO:0000313" key="2">
    <source>
        <dbReference type="Proteomes" id="UP000793456"/>
    </source>
</evidence>
<organism evidence="1 2">
    <name type="scientific">Larimichthys crocea</name>
    <name type="common">Large yellow croaker</name>
    <name type="synonym">Pseudosciaena crocea</name>
    <dbReference type="NCBI Taxonomy" id="215358"/>
    <lineage>
        <taxon>Eukaryota</taxon>
        <taxon>Metazoa</taxon>
        <taxon>Chordata</taxon>
        <taxon>Craniata</taxon>
        <taxon>Vertebrata</taxon>
        <taxon>Euteleostomi</taxon>
        <taxon>Actinopterygii</taxon>
        <taxon>Neopterygii</taxon>
        <taxon>Teleostei</taxon>
        <taxon>Neoteleostei</taxon>
        <taxon>Acanthomorphata</taxon>
        <taxon>Eupercaria</taxon>
        <taxon>Sciaenidae</taxon>
        <taxon>Larimichthys</taxon>
    </lineage>
</organism>
<name>A0ACD3QDE9_LARCR</name>